<evidence type="ECO:0000313" key="7">
    <source>
        <dbReference type="Proteomes" id="UP000611640"/>
    </source>
</evidence>
<dbReference type="Pfam" id="PF00106">
    <property type="entry name" value="adh_short"/>
    <property type="match status" value="1"/>
</dbReference>
<dbReference type="KEGG" id="atl:Athai_35240"/>
<protein>
    <submittedName>
        <fullName evidence="6">Short-chain dehydrogenase</fullName>
    </submittedName>
</protein>
<evidence type="ECO:0000313" key="6">
    <source>
        <dbReference type="EMBL" id="BCJ36021.1"/>
    </source>
</evidence>
<dbReference type="Gene3D" id="3.40.50.720">
    <property type="entry name" value="NAD(P)-binding Rossmann-like Domain"/>
    <property type="match status" value="1"/>
</dbReference>
<dbReference type="RefSeq" id="WP_203962449.1">
    <property type="nucleotide sequence ID" value="NZ_AP023355.1"/>
</dbReference>
<dbReference type="AlphaFoldDB" id="A0A7R7HXV2"/>
<accession>A0A7R7HXV2</accession>
<dbReference type="SUPFAM" id="SSF51735">
    <property type="entry name" value="NAD(P)-binding Rossmann-fold domains"/>
    <property type="match status" value="1"/>
</dbReference>
<keyword evidence="7" id="KW-1185">Reference proteome</keyword>
<comment type="subcellular location">
    <subcellularLocation>
        <location evidence="1">Cytoplasm</location>
    </subcellularLocation>
</comment>
<dbReference type="PANTHER" id="PTHR44085:SF2">
    <property type="entry name" value="SEPIAPTERIN REDUCTASE"/>
    <property type="match status" value="1"/>
</dbReference>
<dbReference type="GO" id="GO:0005737">
    <property type="term" value="C:cytoplasm"/>
    <property type="evidence" value="ECO:0007669"/>
    <property type="project" value="UniProtKB-SubCell"/>
</dbReference>
<evidence type="ECO:0000256" key="5">
    <source>
        <dbReference type="ARBA" id="ARBA00023002"/>
    </source>
</evidence>
<dbReference type="Proteomes" id="UP000611640">
    <property type="component" value="Chromosome"/>
</dbReference>
<gene>
    <name evidence="6" type="ORF">Athai_35240</name>
</gene>
<dbReference type="InterPro" id="IPR002347">
    <property type="entry name" value="SDR_fam"/>
</dbReference>
<evidence type="ECO:0000256" key="1">
    <source>
        <dbReference type="ARBA" id="ARBA00004496"/>
    </source>
</evidence>
<keyword evidence="4" id="KW-0521">NADP</keyword>
<comment type="similarity">
    <text evidence="2">Belongs to the short-chain dehydrogenases/reductases (SDR) family.</text>
</comment>
<reference evidence="6 7" key="1">
    <citation type="submission" date="2020-08" db="EMBL/GenBank/DDBJ databases">
        <title>Whole genome shotgun sequence of Actinocatenispora thailandica NBRC 105041.</title>
        <authorList>
            <person name="Komaki H."/>
            <person name="Tamura T."/>
        </authorList>
    </citation>
    <scope>NUCLEOTIDE SEQUENCE [LARGE SCALE GENOMIC DNA]</scope>
    <source>
        <strain evidence="6 7">NBRC 105041</strain>
    </source>
</reference>
<keyword evidence="3" id="KW-0963">Cytoplasm</keyword>
<evidence type="ECO:0000256" key="3">
    <source>
        <dbReference type="ARBA" id="ARBA00022490"/>
    </source>
</evidence>
<evidence type="ECO:0000256" key="2">
    <source>
        <dbReference type="ARBA" id="ARBA00006484"/>
    </source>
</evidence>
<dbReference type="InterPro" id="IPR020904">
    <property type="entry name" value="Sc_DH/Rdtase_CS"/>
</dbReference>
<keyword evidence="5" id="KW-0560">Oxidoreductase</keyword>
<dbReference type="InterPro" id="IPR051721">
    <property type="entry name" value="Biopterin_syn/organic_redct"/>
</dbReference>
<name>A0A7R7HXV2_9ACTN</name>
<dbReference type="PROSITE" id="PS00061">
    <property type="entry name" value="ADH_SHORT"/>
    <property type="match status" value="1"/>
</dbReference>
<evidence type="ECO:0000256" key="4">
    <source>
        <dbReference type="ARBA" id="ARBA00022857"/>
    </source>
</evidence>
<dbReference type="GO" id="GO:0006729">
    <property type="term" value="P:tetrahydrobiopterin biosynthetic process"/>
    <property type="evidence" value="ECO:0007669"/>
    <property type="project" value="TreeGrafter"/>
</dbReference>
<dbReference type="PANTHER" id="PTHR44085">
    <property type="entry name" value="SEPIAPTERIN REDUCTASE"/>
    <property type="match status" value="1"/>
</dbReference>
<dbReference type="InterPro" id="IPR036291">
    <property type="entry name" value="NAD(P)-bd_dom_sf"/>
</dbReference>
<organism evidence="6 7">
    <name type="scientific">Actinocatenispora thailandica</name>
    <dbReference type="NCBI Taxonomy" id="227318"/>
    <lineage>
        <taxon>Bacteria</taxon>
        <taxon>Bacillati</taxon>
        <taxon>Actinomycetota</taxon>
        <taxon>Actinomycetes</taxon>
        <taxon>Micromonosporales</taxon>
        <taxon>Micromonosporaceae</taxon>
        <taxon>Actinocatenispora</taxon>
    </lineage>
</organism>
<dbReference type="GO" id="GO:0004757">
    <property type="term" value="F:sepiapterin reductase (NADP+) activity"/>
    <property type="evidence" value="ECO:0007669"/>
    <property type="project" value="TreeGrafter"/>
</dbReference>
<proteinExistence type="inferred from homology"/>
<sequence length="228" mass="24041">MTATVLTGVSRGLGRALFDELYGRGDRLFAIGRGFTAEQRAADPARVRLCEADLSRPDVELPELSGFLTAGPADEPVVLIHNAGSVEPIGAIGTLDPARTAASVHVNLLAPMLLTGAVLAAAGDRPTTVLFVSSGAARRVIDGWATYCATKAGGEMFFAALAQQYADDDRVRVASVSPGVMDTEMQALIRADDDAWFPDRAHYRGLAERGELPSPAGVARRIVADHLS</sequence>
<dbReference type="PRINTS" id="PR00081">
    <property type="entry name" value="GDHRDH"/>
</dbReference>
<dbReference type="EMBL" id="AP023355">
    <property type="protein sequence ID" value="BCJ36021.1"/>
    <property type="molecule type" value="Genomic_DNA"/>
</dbReference>